<dbReference type="Gene3D" id="2.10.60.10">
    <property type="entry name" value="CD59"/>
    <property type="match status" value="1"/>
</dbReference>
<evidence type="ECO:0000256" key="4">
    <source>
        <dbReference type="SAM" id="SignalP"/>
    </source>
</evidence>
<feature type="signal peptide" evidence="4">
    <location>
        <begin position="1"/>
        <end position="21"/>
    </location>
</feature>
<protein>
    <submittedName>
        <fullName evidence="5">Three-fingered toxin-13</fullName>
    </submittedName>
</protein>
<comment type="subcellular location">
    <subcellularLocation>
        <location evidence="1">Secreted</location>
    </subcellularLocation>
</comment>
<dbReference type="PROSITE" id="PS00272">
    <property type="entry name" value="SNAKE_TOXIN"/>
    <property type="match status" value="1"/>
</dbReference>
<keyword evidence="6" id="KW-1185">Reference proteome</keyword>
<feature type="chain" id="PRO_5043463544" evidence="4">
    <location>
        <begin position="22"/>
        <end position="85"/>
    </location>
</feature>
<dbReference type="EMBL" id="JAOTOJ010000003">
    <property type="protein sequence ID" value="KAK9402887.1"/>
    <property type="molecule type" value="Genomic_DNA"/>
</dbReference>
<sequence length="85" mass="9594">MKVLLFALLLVAFMDKDPVTSLQCYTCGEFFCNVKLPCSKEETFCYTVHNTYGKPTVQKVKGCARKCPKPVKGKPVECCRTDFCN</sequence>
<reference evidence="5 6" key="1">
    <citation type="journal article" date="2024" name="Proc. Natl. Acad. Sci. U.S.A.">
        <title>The genetic regulatory architecture and epigenomic basis for age-related changes in rattlesnake venom.</title>
        <authorList>
            <person name="Hogan M.P."/>
            <person name="Holding M.L."/>
            <person name="Nystrom G.S."/>
            <person name="Colston T.J."/>
            <person name="Bartlett D.A."/>
            <person name="Mason A.J."/>
            <person name="Ellsworth S.A."/>
            <person name="Rautsaw R.M."/>
            <person name="Lawrence K.C."/>
            <person name="Strickland J.L."/>
            <person name="He B."/>
            <person name="Fraser P."/>
            <person name="Margres M.J."/>
            <person name="Gilbert D.M."/>
            <person name="Gibbs H.L."/>
            <person name="Parkinson C.L."/>
            <person name="Rokyta D.R."/>
        </authorList>
    </citation>
    <scope>NUCLEOTIDE SEQUENCE [LARGE SCALE GENOMIC DNA]</scope>
    <source>
        <strain evidence="5">DRR0105</strain>
    </source>
</reference>
<dbReference type="SUPFAM" id="SSF57302">
    <property type="entry name" value="Snake toxin-like"/>
    <property type="match status" value="1"/>
</dbReference>
<dbReference type="InterPro" id="IPR045860">
    <property type="entry name" value="Snake_toxin-like_sf"/>
</dbReference>
<dbReference type="Proteomes" id="UP001474421">
    <property type="component" value="Unassembled WGS sequence"/>
</dbReference>
<comment type="caution">
    <text evidence="5">The sequence shown here is derived from an EMBL/GenBank/DDBJ whole genome shotgun (WGS) entry which is preliminary data.</text>
</comment>
<keyword evidence="4" id="KW-0732">Signal</keyword>
<organism evidence="5 6">
    <name type="scientific">Crotalus adamanteus</name>
    <name type="common">Eastern diamondback rattlesnake</name>
    <dbReference type="NCBI Taxonomy" id="8729"/>
    <lineage>
        <taxon>Eukaryota</taxon>
        <taxon>Metazoa</taxon>
        <taxon>Chordata</taxon>
        <taxon>Craniata</taxon>
        <taxon>Vertebrata</taxon>
        <taxon>Euteleostomi</taxon>
        <taxon>Lepidosauria</taxon>
        <taxon>Squamata</taxon>
        <taxon>Bifurcata</taxon>
        <taxon>Unidentata</taxon>
        <taxon>Episquamata</taxon>
        <taxon>Toxicofera</taxon>
        <taxon>Serpentes</taxon>
        <taxon>Colubroidea</taxon>
        <taxon>Viperidae</taxon>
        <taxon>Crotalinae</taxon>
        <taxon>Crotalus</taxon>
    </lineage>
</organism>
<dbReference type="InterPro" id="IPR018354">
    <property type="entry name" value="Snake_toxin_con_site"/>
</dbReference>
<dbReference type="GO" id="GO:0005576">
    <property type="term" value="C:extracellular region"/>
    <property type="evidence" value="ECO:0007669"/>
    <property type="project" value="UniProtKB-SubCell"/>
</dbReference>
<evidence type="ECO:0000313" key="6">
    <source>
        <dbReference type="Proteomes" id="UP001474421"/>
    </source>
</evidence>
<name>A0AAW1BM52_CROAD</name>
<dbReference type="InterPro" id="IPR054131">
    <property type="entry name" value="Toxin_cobra-type"/>
</dbReference>
<evidence type="ECO:0000313" key="5">
    <source>
        <dbReference type="EMBL" id="KAK9402887.1"/>
    </source>
</evidence>
<gene>
    <name evidence="5" type="ORF">NXF25_007714</name>
</gene>
<proteinExistence type="predicted"/>
<dbReference type="CDD" id="cd00206">
    <property type="entry name" value="TFP_snake_toxin"/>
    <property type="match status" value="1"/>
</dbReference>
<keyword evidence="2" id="KW-0964">Secreted</keyword>
<dbReference type="GO" id="GO:0090729">
    <property type="term" value="F:toxin activity"/>
    <property type="evidence" value="ECO:0007669"/>
    <property type="project" value="InterPro"/>
</dbReference>
<keyword evidence="3" id="KW-1015">Disulfide bond</keyword>
<accession>A0AAW1BM52</accession>
<dbReference type="AlphaFoldDB" id="A0AAW1BM52"/>
<evidence type="ECO:0000256" key="2">
    <source>
        <dbReference type="ARBA" id="ARBA00022525"/>
    </source>
</evidence>
<evidence type="ECO:0000256" key="3">
    <source>
        <dbReference type="ARBA" id="ARBA00023157"/>
    </source>
</evidence>
<dbReference type="InterPro" id="IPR003571">
    <property type="entry name" value="Snake_3FTx"/>
</dbReference>
<dbReference type="Pfam" id="PF21947">
    <property type="entry name" value="Toxin_cobra-type"/>
    <property type="match status" value="1"/>
</dbReference>
<evidence type="ECO:0000256" key="1">
    <source>
        <dbReference type="ARBA" id="ARBA00004613"/>
    </source>
</evidence>